<dbReference type="RefSeq" id="WP_161858554.1">
    <property type="nucleotide sequence ID" value="NZ_CP047491.1"/>
</dbReference>
<dbReference type="PROSITE" id="PS51257">
    <property type="entry name" value="PROKAR_LIPOPROTEIN"/>
    <property type="match status" value="1"/>
</dbReference>
<evidence type="ECO:0008006" key="5">
    <source>
        <dbReference type="Google" id="ProtNLM"/>
    </source>
</evidence>
<dbReference type="EMBL" id="CP047491">
    <property type="protein sequence ID" value="QHQ39232.1"/>
    <property type="molecule type" value="Genomic_DNA"/>
</dbReference>
<sequence>MNRIFLAIIFIAIGGCASQEVRDIELPEIMTIDGQNFISAAAFKEHELNITRPESGELMVNIPEKEEPMYWTCGGVYWDGLVQGQNILEEADLVLDFKGVKEVWVPIEGKPKKLYIFEVR</sequence>
<dbReference type="Proteomes" id="UP000464675">
    <property type="component" value="Chromosome"/>
</dbReference>
<protein>
    <recommendedName>
        <fullName evidence="5">Lipoprotein</fullName>
    </recommendedName>
</protein>
<dbReference type="AlphaFoldDB" id="A0A6P1TEP9"/>
<reference evidence="1 4" key="2">
    <citation type="submission" date="2020-08" db="EMBL/GenBank/DDBJ databases">
        <title>Genomic Encyclopedia of Type Strains, Phase IV (KMG-IV): sequencing the most valuable type-strain genomes for metagenomic binning, comparative biology and taxonomic classification.</title>
        <authorList>
            <person name="Goeker M."/>
        </authorList>
    </citation>
    <scope>NUCLEOTIDE SEQUENCE [LARGE SCALE GENOMIC DNA]</scope>
    <source>
        <strain evidence="1 4">DSM 11525</strain>
    </source>
</reference>
<keyword evidence="3" id="KW-1185">Reference proteome</keyword>
<reference evidence="2 3" key="1">
    <citation type="submission" date="2020-01" db="EMBL/GenBank/DDBJ databases">
        <title>The possibility of degradation of plastic by Microbulbifer hydrolyticus IRE-31.</title>
        <authorList>
            <person name="Liu L."/>
        </authorList>
    </citation>
    <scope>NUCLEOTIDE SEQUENCE [LARGE SCALE GENOMIC DNA]</scope>
    <source>
        <strain evidence="2 3">IRE-31</strain>
    </source>
</reference>
<evidence type="ECO:0000313" key="3">
    <source>
        <dbReference type="Proteomes" id="UP000464675"/>
    </source>
</evidence>
<name>A0A6P1TEP9_9GAMM</name>
<dbReference type="EMBL" id="JACHHR010000001">
    <property type="protein sequence ID" value="MBB5210266.1"/>
    <property type="molecule type" value="Genomic_DNA"/>
</dbReference>
<gene>
    <name evidence="2" type="ORF">GTQ55_09700</name>
    <name evidence="1" type="ORF">HNQ53_000454</name>
</gene>
<organism evidence="1 4">
    <name type="scientific">Microbulbifer hydrolyticus</name>
    <dbReference type="NCBI Taxonomy" id="48074"/>
    <lineage>
        <taxon>Bacteria</taxon>
        <taxon>Pseudomonadati</taxon>
        <taxon>Pseudomonadota</taxon>
        <taxon>Gammaproteobacteria</taxon>
        <taxon>Cellvibrionales</taxon>
        <taxon>Microbulbiferaceae</taxon>
        <taxon>Microbulbifer</taxon>
    </lineage>
</organism>
<dbReference type="Proteomes" id="UP000563601">
    <property type="component" value="Unassembled WGS sequence"/>
</dbReference>
<evidence type="ECO:0000313" key="1">
    <source>
        <dbReference type="EMBL" id="MBB5210266.1"/>
    </source>
</evidence>
<evidence type="ECO:0000313" key="4">
    <source>
        <dbReference type="Proteomes" id="UP000563601"/>
    </source>
</evidence>
<dbReference type="OrthoDB" id="5734615at2"/>
<accession>A0A6P1TEP9</accession>
<proteinExistence type="predicted"/>
<evidence type="ECO:0000313" key="2">
    <source>
        <dbReference type="EMBL" id="QHQ39232.1"/>
    </source>
</evidence>